<keyword evidence="2 4" id="KW-0808">Transferase</keyword>
<feature type="domain" description="Phospholipid/glycerol acyltransferase" evidence="7">
    <location>
        <begin position="76"/>
        <end position="193"/>
    </location>
</feature>
<keyword evidence="6" id="KW-1133">Transmembrane helix</keyword>
<proteinExistence type="inferred from homology"/>
<keyword evidence="4" id="KW-1208">Phospholipid metabolism</keyword>
<dbReference type="EC" id="2.3.1.51" evidence="4"/>
<feature type="compositionally biased region" description="Basic and acidic residues" evidence="5">
    <location>
        <begin position="285"/>
        <end position="303"/>
    </location>
</feature>
<evidence type="ECO:0000256" key="3">
    <source>
        <dbReference type="ARBA" id="ARBA00023315"/>
    </source>
</evidence>
<gene>
    <name evidence="8" type="primary">SLC1</name>
    <name evidence="8" type="ORF">FIM1_3834</name>
</gene>
<evidence type="ECO:0000256" key="2">
    <source>
        <dbReference type="ARBA" id="ARBA00022679"/>
    </source>
</evidence>
<evidence type="ECO:0000313" key="9">
    <source>
        <dbReference type="Proteomes" id="UP000422736"/>
    </source>
</evidence>
<keyword evidence="4" id="KW-0443">Lipid metabolism</keyword>
<reference evidence="8 9" key="1">
    <citation type="submission" date="2016-03" db="EMBL/GenBank/DDBJ databases">
        <title>How can Kluyveromyces marxianus grow so fast - potential evolutionary course in Saccharomyces Complex revealed by comparative genomics.</title>
        <authorList>
            <person name="Mo W."/>
            <person name="Lu W."/>
            <person name="Yang X."/>
            <person name="Qi J."/>
            <person name="Lv H."/>
        </authorList>
    </citation>
    <scope>NUCLEOTIDE SEQUENCE [LARGE SCALE GENOMIC DNA]</scope>
    <source>
        <strain evidence="8 9">FIM1</strain>
    </source>
</reference>
<evidence type="ECO:0000259" key="7">
    <source>
        <dbReference type="SMART" id="SM00563"/>
    </source>
</evidence>
<dbReference type="CDD" id="cd07989">
    <property type="entry name" value="LPLAT_AGPAT-like"/>
    <property type="match status" value="1"/>
</dbReference>
<keyword evidence="6" id="KW-0472">Membrane</keyword>
<dbReference type="NCBIfam" id="TIGR00530">
    <property type="entry name" value="AGP_acyltrn"/>
    <property type="match status" value="1"/>
</dbReference>
<feature type="compositionally biased region" description="Polar residues" evidence="5">
    <location>
        <begin position="269"/>
        <end position="280"/>
    </location>
</feature>
<keyword evidence="6" id="KW-0812">Transmembrane</keyword>
<comment type="catalytic activity">
    <reaction evidence="4">
        <text>a 1-acyl-sn-glycero-3-phosphate + an acyl-CoA = a 1,2-diacyl-sn-glycero-3-phosphate + CoA</text>
        <dbReference type="Rhea" id="RHEA:19709"/>
        <dbReference type="ChEBI" id="CHEBI:57287"/>
        <dbReference type="ChEBI" id="CHEBI:57970"/>
        <dbReference type="ChEBI" id="CHEBI:58342"/>
        <dbReference type="ChEBI" id="CHEBI:58608"/>
        <dbReference type="EC" id="2.3.1.51"/>
    </reaction>
</comment>
<evidence type="ECO:0000313" key="8">
    <source>
        <dbReference type="EMBL" id="QGN17103.1"/>
    </source>
</evidence>
<dbReference type="GO" id="GO:0016746">
    <property type="term" value="F:acyltransferase activity"/>
    <property type="evidence" value="ECO:0007669"/>
    <property type="project" value="UniProtKB-KW"/>
</dbReference>
<reference evidence="8 9" key="2">
    <citation type="submission" date="2019-11" db="EMBL/GenBank/DDBJ databases">
        <authorList>
            <person name="Lu H."/>
        </authorList>
    </citation>
    <scope>NUCLEOTIDE SEQUENCE [LARGE SCALE GENOMIC DNA]</scope>
    <source>
        <strain evidence="8 9">FIM1</strain>
    </source>
</reference>
<dbReference type="EMBL" id="CP015059">
    <property type="protein sequence ID" value="QGN17103.1"/>
    <property type="molecule type" value="Genomic_DNA"/>
</dbReference>
<accession>A0ABX6EXT9</accession>
<dbReference type="InterPro" id="IPR002123">
    <property type="entry name" value="Plipid/glycerol_acylTrfase"/>
</dbReference>
<dbReference type="PANTHER" id="PTHR10434:SF11">
    <property type="entry name" value="1-ACYL-SN-GLYCEROL-3-PHOSPHATE ACYLTRANSFERASE"/>
    <property type="match status" value="1"/>
</dbReference>
<keyword evidence="3 4" id="KW-0012">Acyltransferase</keyword>
<evidence type="ECO:0000256" key="5">
    <source>
        <dbReference type="SAM" id="MobiDB-lite"/>
    </source>
</evidence>
<keyword evidence="4" id="KW-0594">Phospholipid biosynthesis</keyword>
<dbReference type="InterPro" id="IPR004552">
    <property type="entry name" value="AGP_acyltrans"/>
</dbReference>
<dbReference type="PROSITE" id="PS51257">
    <property type="entry name" value="PROKAR_LIPOPROTEIN"/>
    <property type="match status" value="1"/>
</dbReference>
<evidence type="ECO:0000256" key="4">
    <source>
        <dbReference type="RuleBase" id="RU361267"/>
    </source>
</evidence>
<dbReference type="Pfam" id="PF01553">
    <property type="entry name" value="Acyltransferase"/>
    <property type="match status" value="1"/>
</dbReference>
<dbReference type="PANTHER" id="PTHR10434">
    <property type="entry name" value="1-ACYL-SN-GLYCEROL-3-PHOSPHATE ACYLTRANSFERASE"/>
    <property type="match status" value="1"/>
</dbReference>
<keyword evidence="4" id="KW-0444">Lipid biosynthesis</keyword>
<comment type="similarity">
    <text evidence="1 4">Belongs to the 1-acyl-sn-glycerol-3-phosphate acyltransferase family.</text>
</comment>
<feature type="transmembrane region" description="Helical" evidence="6">
    <location>
        <begin position="15"/>
        <end position="38"/>
    </location>
</feature>
<organism evidence="8 9">
    <name type="scientific">Kluyveromyces marxianus</name>
    <name type="common">Yeast</name>
    <name type="synonym">Candida kefyr</name>
    <dbReference type="NCBI Taxonomy" id="4911"/>
    <lineage>
        <taxon>Eukaryota</taxon>
        <taxon>Fungi</taxon>
        <taxon>Dikarya</taxon>
        <taxon>Ascomycota</taxon>
        <taxon>Saccharomycotina</taxon>
        <taxon>Saccharomycetes</taxon>
        <taxon>Saccharomycetales</taxon>
        <taxon>Saccharomycetaceae</taxon>
        <taxon>Kluyveromyces</taxon>
    </lineage>
</organism>
<evidence type="ECO:0000256" key="6">
    <source>
        <dbReference type="SAM" id="Phobius"/>
    </source>
</evidence>
<dbReference type="Proteomes" id="UP000422736">
    <property type="component" value="Chromosome 6"/>
</dbReference>
<protein>
    <recommendedName>
        <fullName evidence="4">1-acyl-sn-glycerol-3-phosphate acyltransferase</fullName>
        <ecNumber evidence="4">2.3.1.51</ecNumber>
    </recommendedName>
</protein>
<name>A0ABX6EXT9_KLUMA</name>
<evidence type="ECO:0000256" key="1">
    <source>
        <dbReference type="ARBA" id="ARBA00008655"/>
    </source>
</evidence>
<feature type="region of interest" description="Disordered" evidence="5">
    <location>
        <begin position="269"/>
        <end position="320"/>
    </location>
</feature>
<dbReference type="SUPFAM" id="SSF69593">
    <property type="entry name" value="Glycerol-3-phosphate (1)-acyltransferase"/>
    <property type="match status" value="1"/>
</dbReference>
<comment type="domain">
    <text evidence="4">The HXXXXD motif is essential for acyltransferase activity and may constitute the binding site for the phosphate moiety of the glycerol-3-phosphate.</text>
</comment>
<keyword evidence="9" id="KW-1185">Reference proteome</keyword>
<sequence length="320" mass="35751">MGFISKVVFWTKSVIAVTILSSCAIYGVLASIACIIIGKKHLTQWTTARCFYNAMSILMGIKVKLINGERLNDLPAIFISNHQSEMDILMLGRTFPPGCTVTAKKQLKWVPFLGWFMSLSGTLFLDRSNREKAIKVLNDSLATLKKEKRAIWIFPEGTRSYSTKLEMKDFKKGAFHLAQQGKIQIVPVVVSNTSSIYHPRSRVFNRGTITVKVLEPINTDNLKKEDVPELCEKVFKMMNEELKKNVGYSEPIVDTVLPADVIAYNASKSLSQDGQEQETQPLEAAAHDVEETADDHESIHSAESDATNPEPTERTSLLKA</sequence>
<dbReference type="SMART" id="SM00563">
    <property type="entry name" value="PlsC"/>
    <property type="match status" value="1"/>
</dbReference>